<dbReference type="InterPro" id="IPR050810">
    <property type="entry name" value="Bact_Secretion_Sys_Channel"/>
</dbReference>
<feature type="compositionally biased region" description="Low complexity" evidence="6">
    <location>
        <begin position="308"/>
        <end position="318"/>
    </location>
</feature>
<dbReference type="InterPro" id="IPR005644">
    <property type="entry name" value="NolW-like"/>
</dbReference>
<evidence type="ECO:0000256" key="6">
    <source>
        <dbReference type="SAM" id="MobiDB-lite"/>
    </source>
</evidence>
<feature type="region of interest" description="Disordered" evidence="6">
    <location>
        <begin position="557"/>
        <end position="579"/>
    </location>
</feature>
<evidence type="ECO:0000313" key="10">
    <source>
        <dbReference type="Proteomes" id="UP001163624"/>
    </source>
</evidence>
<dbReference type="InterPro" id="IPR004846">
    <property type="entry name" value="T2SS/T3SS_dom"/>
</dbReference>
<gene>
    <name evidence="9" type="ORF">OU419_09420</name>
</gene>
<dbReference type="Proteomes" id="UP001163624">
    <property type="component" value="Chromosome"/>
</dbReference>
<sequence length="679" mass="71354">MLDDKAADITVNVEDVTLPAFINEVFGNVLGLPFEIDNALKNKTDRVTLRLQQSQTRQTVYNIASQVMTNYGIEIARQGGVLRFQIKQLGLSPDEPPILISGDARPDVPISYRPVFQFVPLHNVDPKDVIPWLNSAYEKSGLNANADGARGGLMLKGMSSIVSQAAQAVELLDRPFMRGQNSLRIDPAFITSESLAKQLKELLAAQGYSVGIGEASGSVVLVPLESSNGLIVFSSQQALLNLVRDWAGQVDRAPLTSAVGEGDGSEREGLFFYEARNTRASELAKSLRSLVSGLNAPGGAYGLTPDLAGGASRRASANSPPPFRSPQDRGNSDMGGGNGSSGLSPLLRLAGTQALLGSGESGSLMDSLASSVAGSGTIVEDENRNAILFRGPGRVWQQMQPLLRQLDKPARQVLIEVTIASVDLVDNQSVGFSWAFLDGHADSGPGFSREISGNSKTGFTYMINTAGGAMAALNALATDSRSRILATPRVMVKSGEQANINVGTDIPVVTGQQNDNSSTGGTSNILQSISYRSTGVILNVSPVIYSNNRVDLTVSQEVSSSGANGGGGSGGSTGSLTPSITRTSLETALTLQSGGSIFMGGLIRENGDDGNDGVPFLKDIPGIGYLFGARNSNKSKSEVVMLIQPYIIEGAEDAREITEKLRQMVEPGLGCSKVPGSCG</sequence>
<dbReference type="InterPro" id="IPR001775">
    <property type="entry name" value="GspD/PilQ"/>
</dbReference>
<dbReference type="Gene3D" id="3.30.1370.120">
    <property type="match status" value="2"/>
</dbReference>
<evidence type="ECO:0000259" key="7">
    <source>
        <dbReference type="Pfam" id="PF00263"/>
    </source>
</evidence>
<comment type="similarity">
    <text evidence="4">Belongs to the bacterial secretin family.</text>
</comment>
<dbReference type="InterPro" id="IPR038591">
    <property type="entry name" value="NolW-like_sf"/>
</dbReference>
<accession>A0ABY7A2K3</accession>
<keyword evidence="3" id="KW-0472">Membrane</keyword>
<dbReference type="PRINTS" id="PR00811">
    <property type="entry name" value="BCTERIALGSPD"/>
</dbReference>
<proteinExistence type="inferred from homology"/>
<dbReference type="EMBL" id="CP113432">
    <property type="protein sequence ID" value="WAI51447.1"/>
    <property type="molecule type" value="Genomic_DNA"/>
</dbReference>
<dbReference type="Pfam" id="PF03958">
    <property type="entry name" value="Secretin_N"/>
    <property type="match status" value="1"/>
</dbReference>
<feature type="compositionally biased region" description="Gly residues" evidence="6">
    <location>
        <begin position="563"/>
        <end position="573"/>
    </location>
</feature>
<keyword evidence="5" id="KW-0813">Transport</keyword>
<dbReference type="Pfam" id="PF00263">
    <property type="entry name" value="Secretin"/>
    <property type="match status" value="1"/>
</dbReference>
<feature type="region of interest" description="Disordered" evidence="6">
    <location>
        <begin position="305"/>
        <end position="343"/>
    </location>
</feature>
<feature type="domain" description="NolW-like" evidence="8">
    <location>
        <begin position="273"/>
        <end position="412"/>
    </location>
</feature>
<feature type="domain" description="Type II/III secretion system secretin-like" evidence="7">
    <location>
        <begin position="475"/>
        <end position="649"/>
    </location>
</feature>
<dbReference type="PANTHER" id="PTHR30332:SF25">
    <property type="entry name" value="SECRETIN XPSD"/>
    <property type="match status" value="1"/>
</dbReference>
<evidence type="ECO:0000256" key="4">
    <source>
        <dbReference type="RuleBase" id="RU004003"/>
    </source>
</evidence>
<evidence type="ECO:0000256" key="2">
    <source>
        <dbReference type="ARBA" id="ARBA00022729"/>
    </source>
</evidence>
<evidence type="ECO:0000256" key="5">
    <source>
        <dbReference type="RuleBase" id="RU004004"/>
    </source>
</evidence>
<name>A0ABY7A2K3_9PSED</name>
<evidence type="ECO:0000256" key="3">
    <source>
        <dbReference type="ARBA" id="ARBA00023136"/>
    </source>
</evidence>
<organism evidence="9 10">
    <name type="scientific">Pseudomonas triclosanedens</name>
    <dbReference type="NCBI Taxonomy" id="2961893"/>
    <lineage>
        <taxon>Bacteria</taxon>
        <taxon>Pseudomonadati</taxon>
        <taxon>Pseudomonadota</taxon>
        <taxon>Gammaproteobacteria</taxon>
        <taxon>Pseudomonadales</taxon>
        <taxon>Pseudomonadaceae</taxon>
        <taxon>Pseudomonas</taxon>
    </lineage>
</organism>
<dbReference type="PANTHER" id="PTHR30332">
    <property type="entry name" value="PROBABLE GENERAL SECRETION PATHWAY PROTEIN D"/>
    <property type="match status" value="1"/>
</dbReference>
<protein>
    <submittedName>
        <fullName evidence="9">Type II secretion system protein GspD</fullName>
    </submittedName>
</protein>
<reference evidence="9" key="1">
    <citation type="submission" date="2022-11" db="EMBL/GenBank/DDBJ databases">
        <title>Pseudomonas triclosanedens sp. nov., a triclosan degrader isolated from activated sludge.</title>
        <authorList>
            <person name="Yin Y."/>
            <person name="Lu Z."/>
        </authorList>
    </citation>
    <scope>NUCLEOTIDE SEQUENCE</scope>
    <source>
        <strain evidence="9">ZM23</strain>
    </source>
</reference>
<evidence type="ECO:0000313" key="9">
    <source>
        <dbReference type="EMBL" id="WAI51447.1"/>
    </source>
</evidence>
<evidence type="ECO:0000256" key="1">
    <source>
        <dbReference type="ARBA" id="ARBA00004370"/>
    </source>
</evidence>
<evidence type="ECO:0000259" key="8">
    <source>
        <dbReference type="Pfam" id="PF03958"/>
    </source>
</evidence>
<keyword evidence="2" id="KW-0732">Signal</keyword>
<keyword evidence="10" id="KW-1185">Reference proteome</keyword>
<comment type="subcellular location">
    <subcellularLocation>
        <location evidence="5">Cell outer membrane</location>
    </subcellularLocation>
    <subcellularLocation>
        <location evidence="1">Membrane</location>
    </subcellularLocation>
</comment>